<proteinExistence type="predicted"/>
<feature type="signal peptide" evidence="1">
    <location>
        <begin position="1"/>
        <end position="16"/>
    </location>
</feature>
<name>A0A9N8KP78_9PEZI</name>
<keyword evidence="1" id="KW-0732">Signal</keyword>
<dbReference type="Proteomes" id="UP000745764">
    <property type="component" value="Unassembled WGS sequence"/>
</dbReference>
<reference evidence="2" key="1">
    <citation type="submission" date="2020-06" db="EMBL/GenBank/DDBJ databases">
        <authorList>
            <person name="Onetto C."/>
        </authorList>
    </citation>
    <scope>NUCLEOTIDE SEQUENCE</scope>
</reference>
<evidence type="ECO:0000256" key="1">
    <source>
        <dbReference type="SAM" id="SignalP"/>
    </source>
</evidence>
<keyword evidence="3" id="KW-1185">Reference proteome</keyword>
<organism evidence="2 3">
    <name type="scientific">Aureobasidium uvarum</name>
    <dbReference type="NCBI Taxonomy" id="2773716"/>
    <lineage>
        <taxon>Eukaryota</taxon>
        <taxon>Fungi</taxon>
        <taxon>Dikarya</taxon>
        <taxon>Ascomycota</taxon>
        <taxon>Pezizomycotina</taxon>
        <taxon>Dothideomycetes</taxon>
        <taxon>Dothideomycetidae</taxon>
        <taxon>Dothideales</taxon>
        <taxon>Saccotheciaceae</taxon>
        <taxon>Aureobasidium</taxon>
    </lineage>
</organism>
<feature type="chain" id="PRO_5040324951" description="Antifreeze protein" evidence="1">
    <location>
        <begin position="17"/>
        <end position="235"/>
    </location>
</feature>
<evidence type="ECO:0000313" key="2">
    <source>
        <dbReference type="EMBL" id="CAD0114593.1"/>
    </source>
</evidence>
<protein>
    <recommendedName>
        <fullName evidence="4">Antifreeze protein</fullName>
    </recommendedName>
</protein>
<dbReference type="OrthoDB" id="5596743at2759"/>
<comment type="caution">
    <text evidence="2">The sequence shown here is derived from an EMBL/GenBank/DDBJ whole genome shotgun (WGS) entry which is preliminary data.</text>
</comment>
<dbReference type="AlphaFoldDB" id="A0A9N8KP78"/>
<dbReference type="EMBL" id="CAINUL010000018">
    <property type="protein sequence ID" value="CAD0114593.1"/>
    <property type="molecule type" value="Genomic_DNA"/>
</dbReference>
<sequence length="235" mass="23342">MKTLSLLIAIPALVSAAKCNADNCARALTGTVDGPARASSRINTDCSSFQLTTVYPAATTITTTSGSVFTTIVPDTAGLTIAPSYLPSYANAACTPSGIASARFASACSCAGVSAATTTAATPTATVVVPVFTCNNPLNANTGANIGTNTCSRGASDACTYYCDQDISGGGVCVQNAGCGPSCSSDSDCGSGNVCVTNTFCGYSNCVSASACGGQRRRGLQKKSADLTNNIPPSS</sequence>
<accession>A0A9N8KP78</accession>
<evidence type="ECO:0008006" key="4">
    <source>
        <dbReference type="Google" id="ProtNLM"/>
    </source>
</evidence>
<evidence type="ECO:0000313" key="3">
    <source>
        <dbReference type="Proteomes" id="UP000745764"/>
    </source>
</evidence>
<gene>
    <name evidence="2" type="ORF">AWRI4620_LOCUS8848</name>
</gene>